<evidence type="ECO:0000313" key="1">
    <source>
        <dbReference type="EMBL" id="QNH01988.1"/>
    </source>
</evidence>
<sequence length="735" mass="82021">MPIAFSSVVVSAGEDLEHAVAQINDADLRSEDKIAIRVTIALWQALLSGAPHVREVVLSQVELIRRRAKNFDVIVFPDGQDVTFHHNTNTTLDLRPRMLISSSAPEIFFSPVIADIFSELRHEDLSEVIKVSLPRCVICSSSNHHFCLPSGAHSSQFVRLAEAFTNITIVDRIAYWAALHILERHTSILNTDPVCIVVDNPSMLVLSARIQKILGPAVELHSLNSYPSCVDSNRSIIDLLSDLNQRAEKIYLIIGISSIGGLSKFINDRSYSNVEVFTLFSLSSASGVNFFCKPEIDGYEIYASEDGCSLCQAGSTPVAIHGSTYMAGHTPASPVPLKPSLFTSQKEFIERYGQHPGVLRVHYDDPNESTPRHHSFYIDVASLFLIDEFQSDIANFIENLPQKPDIIISPKHNAGVLIGNFLADILNCKYYAIEPPLHDSKDDFIATISNAKNILVVDDIFITGSRLDSFNRAFREESTLCKNVQNIFYLALLATPPSEKSLSQRLRGLTSGHSWNSTVNFLYKVILPNWHLPTDCPWCLEQKVLNNLIEQEDLLDTPLDERMVDLLDKKSGLQESCFSTYPDSNAVPSLGSESVILTKNSTPLQVLFSCASALQQSRTSEETPLEPNAFPVPRYLAKRVFSDNYTERMIWLALLRSAKTSELEPELKKYFLETISARNTEPQYIMREIALAWLTGKFGSIEDTEDTQNFFTSCGFKWSAIIASGYVKAKLQSVS</sequence>
<proteinExistence type="predicted"/>
<dbReference type="SUPFAM" id="SSF53271">
    <property type="entry name" value="PRTase-like"/>
    <property type="match status" value="1"/>
</dbReference>
<dbReference type="Proteomes" id="UP000515254">
    <property type="component" value="Chromosome"/>
</dbReference>
<organism evidence="1 2">
    <name type="scientific">Pseudomonas sediminis</name>
    <dbReference type="NCBI Taxonomy" id="1691904"/>
    <lineage>
        <taxon>Bacteria</taxon>
        <taxon>Pseudomonadati</taxon>
        <taxon>Pseudomonadota</taxon>
        <taxon>Gammaproteobacteria</taxon>
        <taxon>Pseudomonadales</taxon>
        <taxon>Pseudomonadaceae</taxon>
        <taxon>Pseudomonas</taxon>
    </lineage>
</organism>
<keyword evidence="2" id="KW-1185">Reference proteome</keyword>
<dbReference type="InterPro" id="IPR000836">
    <property type="entry name" value="PRTase_dom"/>
</dbReference>
<evidence type="ECO:0008006" key="3">
    <source>
        <dbReference type="Google" id="ProtNLM"/>
    </source>
</evidence>
<accession>A0ABX6SK37</accession>
<dbReference type="Gene3D" id="3.40.50.2020">
    <property type="match status" value="1"/>
</dbReference>
<evidence type="ECO:0000313" key="2">
    <source>
        <dbReference type="Proteomes" id="UP000515254"/>
    </source>
</evidence>
<dbReference type="EMBL" id="CP060009">
    <property type="protein sequence ID" value="QNH01988.1"/>
    <property type="molecule type" value="Genomic_DNA"/>
</dbReference>
<reference evidence="1 2" key="1">
    <citation type="journal article" date="2020" name="Microbiol. Resour. Announc.">
        <title>Complete genome sequences of four natural Pseudomonas isolates that catabolize a wide range of aromatic compounds relevant to lignin valorization.</title>
        <authorList>
            <person name="Hatmaker E.A."/>
            <person name="Presley G."/>
            <person name="Cannon O."/>
            <person name="Guss A.M."/>
            <person name="Elkins J.G."/>
        </authorList>
    </citation>
    <scope>NUCLEOTIDE SEQUENCE [LARGE SCALE GENOMIC DNA]</scope>
    <source>
        <strain evidence="1 2">B10D7D</strain>
    </source>
</reference>
<protein>
    <recommendedName>
        <fullName evidence="3">Phosphoribosyltransferase domain-containing protein</fullName>
    </recommendedName>
</protein>
<gene>
    <name evidence="1" type="ORF">HNQ25_04410</name>
</gene>
<dbReference type="InterPro" id="IPR029057">
    <property type="entry name" value="PRTase-like"/>
</dbReference>
<dbReference type="RefSeq" id="WP_179543836.1">
    <property type="nucleotide sequence ID" value="NZ_CP060009.1"/>
</dbReference>
<dbReference type="CDD" id="cd06223">
    <property type="entry name" value="PRTases_typeI"/>
    <property type="match status" value="1"/>
</dbReference>
<name>A0ABX6SK37_9PSED</name>